<dbReference type="Pfam" id="PF13432">
    <property type="entry name" value="TPR_16"/>
    <property type="match status" value="1"/>
</dbReference>
<evidence type="ECO:0000256" key="2">
    <source>
        <dbReference type="SAM" id="MobiDB-lite"/>
    </source>
</evidence>
<evidence type="ECO:0000259" key="4">
    <source>
        <dbReference type="SMART" id="SM00327"/>
    </source>
</evidence>
<dbReference type="Gene3D" id="3.40.50.410">
    <property type="entry name" value="von Willebrand factor, type A domain"/>
    <property type="match status" value="1"/>
</dbReference>
<gene>
    <name evidence="5" type="ORF">ACFQ2N_04935</name>
</gene>
<dbReference type="SMART" id="SM00028">
    <property type="entry name" value="TPR"/>
    <property type="match status" value="1"/>
</dbReference>
<evidence type="ECO:0000313" key="6">
    <source>
        <dbReference type="Proteomes" id="UP001597033"/>
    </source>
</evidence>
<comment type="caution">
    <text evidence="5">The sequence shown here is derived from an EMBL/GenBank/DDBJ whole genome shotgun (WGS) entry which is preliminary data.</text>
</comment>
<keyword evidence="3" id="KW-0812">Transmembrane</keyword>
<dbReference type="PROSITE" id="PS50005">
    <property type="entry name" value="TPR"/>
    <property type="match status" value="1"/>
</dbReference>
<dbReference type="InterPro" id="IPR036465">
    <property type="entry name" value="vWFA_dom_sf"/>
</dbReference>
<feature type="transmembrane region" description="Helical" evidence="3">
    <location>
        <begin position="63"/>
        <end position="86"/>
    </location>
</feature>
<dbReference type="SUPFAM" id="SSF48452">
    <property type="entry name" value="TPR-like"/>
    <property type="match status" value="1"/>
</dbReference>
<feature type="domain" description="VWFA" evidence="4">
    <location>
        <begin position="97"/>
        <end position="283"/>
    </location>
</feature>
<sequence>MNIASPSWLQTPELHFHRPLWLLALLALPLLWWLWRRRRQQGWRDAVDPHLLPHLLEPGRGSAWLRLAGVSMAWTLAIVALAGPGWRQEEQPHWESRAPLVIALDLSSAILATDMAPTRLAQARAKVEALLRQRQGGEVGLVAWAEDAYTVAPLTADGANIALFLDALAPEVMPVDGHRTDRAITHAATLLNQAGFDHGDILLVTGEAEPSATRIAAAVAAQGYRISVLGLGGARGGEYVDRGGVTRQARRDDASLRALADAGGGRYAALAIDDADLRTLAVLDPAAAGTNVRGSGQRAWLDQGYWLLLPLLALAALAFRRGAGVLAAVPLAVLATSLALALPVPAQAQEQAQASDADGGGWWRRADQQAQQRIEQGVDAYRQGDFAAAEQAFAAAGARGADAQYNLGNALARQGRYDDAIAAYDRALARAPGMEDAIANRQVVEAARRQQPPGGGQGQRGQQGPKQSGKDQAQDPAQPQSGGESPAGGNPDRARGQDERPGQPEGAEGQPPPKADDAQAHERQAQADREQRERMQQALQQGQGKEPVQEQPEHEDAQAREQRQAREAWLRRVPDDPGGLLRAKFRLEYERRQREGQ</sequence>
<dbReference type="InterPro" id="IPR019734">
    <property type="entry name" value="TPR_rpt"/>
</dbReference>
<dbReference type="EMBL" id="JBHTKN010000002">
    <property type="protein sequence ID" value="MFD1041695.1"/>
    <property type="molecule type" value="Genomic_DNA"/>
</dbReference>
<dbReference type="InterPro" id="IPR002035">
    <property type="entry name" value="VWF_A"/>
</dbReference>
<reference evidence="6" key="1">
    <citation type="journal article" date="2019" name="Int. J. Syst. Evol. Microbiol.">
        <title>The Global Catalogue of Microorganisms (GCM) 10K type strain sequencing project: providing services to taxonomists for standard genome sequencing and annotation.</title>
        <authorList>
            <consortium name="The Broad Institute Genomics Platform"/>
            <consortium name="The Broad Institute Genome Sequencing Center for Infectious Disease"/>
            <person name="Wu L."/>
            <person name="Ma J."/>
        </authorList>
    </citation>
    <scope>NUCLEOTIDE SEQUENCE [LARGE SCALE GENOMIC DNA]</scope>
    <source>
        <strain evidence="6">CCUG 55854</strain>
    </source>
</reference>
<keyword evidence="3" id="KW-1133">Transmembrane helix</keyword>
<dbReference type="SUPFAM" id="SSF53300">
    <property type="entry name" value="vWA-like"/>
    <property type="match status" value="1"/>
</dbReference>
<protein>
    <submittedName>
        <fullName evidence="5">VWA domain-containing protein</fullName>
    </submittedName>
</protein>
<accession>A0ABW3LXM1</accession>
<keyword evidence="1" id="KW-0802">TPR repeat</keyword>
<organism evidence="5 6">
    <name type="scientific">Pseudoxanthomonas kaohsiungensis</name>
    <dbReference type="NCBI Taxonomy" id="283923"/>
    <lineage>
        <taxon>Bacteria</taxon>
        <taxon>Pseudomonadati</taxon>
        <taxon>Pseudomonadota</taxon>
        <taxon>Gammaproteobacteria</taxon>
        <taxon>Lysobacterales</taxon>
        <taxon>Lysobacteraceae</taxon>
        <taxon>Pseudoxanthomonas</taxon>
    </lineage>
</organism>
<dbReference type="InterPro" id="IPR050768">
    <property type="entry name" value="UPF0353/GerABKA_families"/>
</dbReference>
<dbReference type="SMART" id="SM00327">
    <property type="entry name" value="VWA"/>
    <property type="match status" value="1"/>
</dbReference>
<dbReference type="Gene3D" id="1.25.40.10">
    <property type="entry name" value="Tetratricopeptide repeat domain"/>
    <property type="match status" value="1"/>
</dbReference>
<feature type="compositionally biased region" description="Basic and acidic residues" evidence="2">
    <location>
        <begin position="492"/>
        <end position="502"/>
    </location>
</feature>
<feature type="compositionally biased region" description="Basic and acidic residues" evidence="2">
    <location>
        <begin position="547"/>
        <end position="575"/>
    </location>
</feature>
<keyword evidence="3" id="KW-0472">Membrane</keyword>
<feature type="repeat" description="TPR" evidence="1">
    <location>
        <begin position="401"/>
        <end position="434"/>
    </location>
</feature>
<dbReference type="PANTHER" id="PTHR22550:SF14">
    <property type="entry name" value="VWFA DOMAIN-CONTAINING PROTEIN"/>
    <property type="match status" value="1"/>
</dbReference>
<proteinExistence type="predicted"/>
<keyword evidence="6" id="KW-1185">Reference proteome</keyword>
<dbReference type="Pfam" id="PF13519">
    <property type="entry name" value="VWA_2"/>
    <property type="match status" value="1"/>
</dbReference>
<feature type="transmembrane region" description="Helical" evidence="3">
    <location>
        <begin position="20"/>
        <end position="35"/>
    </location>
</feature>
<dbReference type="PROSITE" id="PS50293">
    <property type="entry name" value="TPR_REGION"/>
    <property type="match status" value="1"/>
</dbReference>
<evidence type="ECO:0000256" key="1">
    <source>
        <dbReference type="PROSITE-ProRule" id="PRU00339"/>
    </source>
</evidence>
<dbReference type="RefSeq" id="WP_162376457.1">
    <property type="nucleotide sequence ID" value="NZ_JBHTKN010000002.1"/>
</dbReference>
<feature type="region of interest" description="Disordered" evidence="2">
    <location>
        <begin position="446"/>
        <end position="581"/>
    </location>
</feature>
<dbReference type="Proteomes" id="UP001597033">
    <property type="component" value="Unassembled WGS sequence"/>
</dbReference>
<feature type="compositionally biased region" description="Basic and acidic residues" evidence="2">
    <location>
        <begin position="514"/>
        <end position="535"/>
    </location>
</feature>
<evidence type="ECO:0000256" key="3">
    <source>
        <dbReference type="SAM" id="Phobius"/>
    </source>
</evidence>
<evidence type="ECO:0000313" key="5">
    <source>
        <dbReference type="EMBL" id="MFD1041695.1"/>
    </source>
</evidence>
<dbReference type="PANTHER" id="PTHR22550">
    <property type="entry name" value="SPORE GERMINATION PROTEIN"/>
    <property type="match status" value="1"/>
</dbReference>
<name>A0ABW3LXM1_9GAMM</name>
<dbReference type="InterPro" id="IPR011990">
    <property type="entry name" value="TPR-like_helical_dom_sf"/>
</dbReference>